<organism evidence="1 2">
    <name type="scientific">Neobacillus cucumis</name>
    <dbReference type="NCBI Taxonomy" id="1740721"/>
    <lineage>
        <taxon>Bacteria</taxon>
        <taxon>Bacillati</taxon>
        <taxon>Bacillota</taxon>
        <taxon>Bacilli</taxon>
        <taxon>Bacillales</taxon>
        <taxon>Bacillaceae</taxon>
        <taxon>Neobacillus</taxon>
    </lineage>
</organism>
<dbReference type="RefSeq" id="WP_101646829.1">
    <property type="nucleotide sequence ID" value="NZ_PGVE01000028.1"/>
</dbReference>
<name>A0A2N5HNK2_9BACI</name>
<dbReference type="EMBL" id="PGVE01000028">
    <property type="protein sequence ID" value="PLS07088.1"/>
    <property type="molecule type" value="Genomic_DNA"/>
</dbReference>
<gene>
    <name evidence="1" type="ORF">CVD27_05240</name>
</gene>
<evidence type="ECO:0000313" key="1">
    <source>
        <dbReference type="EMBL" id="PLS07088.1"/>
    </source>
</evidence>
<sequence>MIVYHGSIKKLDYLSKETVVQQLPNDIDTIGIWFTSDIKSAKPFAIGTETVIEKSKTEFWDDDQPKVVQYERMVRGFIYRVYIDEPNLKEYESYDLFMSERDKYCDYFTTRKKIPSWVDRATLLNKEEANEKFQQKLIKQGFEGFVIQKTNLHNLVSDLYCIFSEDALFIADVLSVDDIETN</sequence>
<protein>
    <recommendedName>
        <fullName evidence="3">DUF3990 domain-containing protein</fullName>
    </recommendedName>
</protein>
<dbReference type="Proteomes" id="UP000234950">
    <property type="component" value="Unassembled WGS sequence"/>
</dbReference>
<dbReference type="OrthoDB" id="2843984at2"/>
<reference evidence="1 2" key="1">
    <citation type="submission" date="2017-11" db="EMBL/GenBank/DDBJ databases">
        <title>Comparitive Functional Genomics of Dry Heat Resistant strains isolated from the Viking Spacecraft.</title>
        <authorList>
            <person name="Seuylemezian A."/>
            <person name="Cooper K."/>
            <person name="Vaishampayan P."/>
        </authorList>
    </citation>
    <scope>NUCLEOTIDE SEQUENCE [LARGE SCALE GENOMIC DNA]</scope>
    <source>
        <strain evidence="1 2">V32-6</strain>
    </source>
</reference>
<evidence type="ECO:0000313" key="2">
    <source>
        <dbReference type="Proteomes" id="UP000234950"/>
    </source>
</evidence>
<accession>A0A2N5HNK2</accession>
<comment type="caution">
    <text evidence="1">The sequence shown here is derived from an EMBL/GenBank/DDBJ whole genome shotgun (WGS) entry which is preliminary data.</text>
</comment>
<keyword evidence="2" id="KW-1185">Reference proteome</keyword>
<proteinExistence type="predicted"/>
<evidence type="ECO:0008006" key="3">
    <source>
        <dbReference type="Google" id="ProtNLM"/>
    </source>
</evidence>
<dbReference type="AlphaFoldDB" id="A0A2N5HNK2"/>